<dbReference type="EMBL" id="JASSZA010000005">
    <property type="protein sequence ID" value="KAK2109681.1"/>
    <property type="molecule type" value="Genomic_DNA"/>
</dbReference>
<protein>
    <submittedName>
        <fullName evidence="1">Uncharacterized protein</fullName>
    </submittedName>
</protein>
<proteinExistence type="predicted"/>
<accession>A0ABQ9VJX8</accession>
<sequence length="141" mass="14982">METRMRGSPWAGEGEAVKSLTEDGLAATQLEKVTQPLTFLTSGGWVVLATRKGLSCEAGVSPTCNFRRPSSVEGMSASQKLELRGPYGSTESTLPWRTVMDPEAEQGMLRGRVDFQLGAVSEPSSAVMPSNNSCLGCPDAL</sequence>
<evidence type="ECO:0000313" key="2">
    <source>
        <dbReference type="Proteomes" id="UP001266305"/>
    </source>
</evidence>
<gene>
    <name evidence="1" type="ORF">P7K49_009427</name>
</gene>
<dbReference type="Proteomes" id="UP001266305">
    <property type="component" value="Unassembled WGS sequence"/>
</dbReference>
<comment type="caution">
    <text evidence="1">The sequence shown here is derived from an EMBL/GenBank/DDBJ whole genome shotgun (WGS) entry which is preliminary data.</text>
</comment>
<reference evidence="1 2" key="1">
    <citation type="submission" date="2023-05" db="EMBL/GenBank/DDBJ databases">
        <title>B98-5 Cell Line De Novo Hybrid Assembly: An Optical Mapping Approach.</title>
        <authorList>
            <person name="Kananen K."/>
            <person name="Auerbach J.A."/>
            <person name="Kautto E."/>
            <person name="Blachly J.S."/>
        </authorList>
    </citation>
    <scope>NUCLEOTIDE SEQUENCE [LARGE SCALE GENOMIC DNA]</scope>
    <source>
        <strain evidence="1">B95-8</strain>
        <tissue evidence="1">Cell line</tissue>
    </source>
</reference>
<evidence type="ECO:0000313" key="1">
    <source>
        <dbReference type="EMBL" id="KAK2109681.1"/>
    </source>
</evidence>
<keyword evidence="2" id="KW-1185">Reference proteome</keyword>
<name>A0ABQ9VJX8_SAGOE</name>
<organism evidence="1 2">
    <name type="scientific">Saguinus oedipus</name>
    <name type="common">Cotton-top tamarin</name>
    <name type="synonym">Oedipomidas oedipus</name>
    <dbReference type="NCBI Taxonomy" id="9490"/>
    <lineage>
        <taxon>Eukaryota</taxon>
        <taxon>Metazoa</taxon>
        <taxon>Chordata</taxon>
        <taxon>Craniata</taxon>
        <taxon>Vertebrata</taxon>
        <taxon>Euteleostomi</taxon>
        <taxon>Mammalia</taxon>
        <taxon>Eutheria</taxon>
        <taxon>Euarchontoglires</taxon>
        <taxon>Primates</taxon>
        <taxon>Haplorrhini</taxon>
        <taxon>Platyrrhini</taxon>
        <taxon>Cebidae</taxon>
        <taxon>Callitrichinae</taxon>
        <taxon>Saguinus</taxon>
    </lineage>
</organism>